<evidence type="ECO:0000313" key="2">
    <source>
        <dbReference type="EMBL" id="TFK16539.1"/>
    </source>
</evidence>
<evidence type="ECO:0000256" key="1">
    <source>
        <dbReference type="SAM" id="MobiDB-lite"/>
    </source>
</evidence>
<accession>A0A5C3K8Z7</accession>
<gene>
    <name evidence="2" type="ORF">FA15DRAFT_742647</name>
</gene>
<dbReference type="OrthoDB" id="3230070at2759"/>
<name>A0A5C3K8Z7_COPMA</name>
<feature type="region of interest" description="Disordered" evidence="1">
    <location>
        <begin position="94"/>
        <end position="119"/>
    </location>
</feature>
<proteinExistence type="predicted"/>
<dbReference type="EMBL" id="ML210752">
    <property type="protein sequence ID" value="TFK16539.1"/>
    <property type="molecule type" value="Genomic_DNA"/>
</dbReference>
<dbReference type="Proteomes" id="UP000307440">
    <property type="component" value="Unassembled WGS sequence"/>
</dbReference>
<protein>
    <submittedName>
        <fullName evidence="2">Uncharacterized protein</fullName>
    </submittedName>
</protein>
<sequence length="119" mass="13353">MSYRGKHFLQMGDMRDRPLKPSVLKGGTWLLFTATKSLVTTARMARCILGHAPLGEYHTWFNINGEIQCSMAKPTLPDAWGSSWTFFGRTLEPSPLKPLPRESDDFVGGPELGDRVEWG</sequence>
<organism evidence="2 3">
    <name type="scientific">Coprinopsis marcescibilis</name>
    <name type="common">Agaric fungus</name>
    <name type="synonym">Psathyrella marcescibilis</name>
    <dbReference type="NCBI Taxonomy" id="230819"/>
    <lineage>
        <taxon>Eukaryota</taxon>
        <taxon>Fungi</taxon>
        <taxon>Dikarya</taxon>
        <taxon>Basidiomycota</taxon>
        <taxon>Agaricomycotina</taxon>
        <taxon>Agaricomycetes</taxon>
        <taxon>Agaricomycetidae</taxon>
        <taxon>Agaricales</taxon>
        <taxon>Agaricineae</taxon>
        <taxon>Psathyrellaceae</taxon>
        <taxon>Coprinopsis</taxon>
    </lineage>
</organism>
<evidence type="ECO:0000313" key="3">
    <source>
        <dbReference type="Proteomes" id="UP000307440"/>
    </source>
</evidence>
<reference evidence="2 3" key="1">
    <citation type="journal article" date="2019" name="Nat. Ecol. Evol.">
        <title>Megaphylogeny resolves global patterns of mushroom evolution.</title>
        <authorList>
            <person name="Varga T."/>
            <person name="Krizsan K."/>
            <person name="Foldi C."/>
            <person name="Dima B."/>
            <person name="Sanchez-Garcia M."/>
            <person name="Sanchez-Ramirez S."/>
            <person name="Szollosi G.J."/>
            <person name="Szarkandi J.G."/>
            <person name="Papp V."/>
            <person name="Albert L."/>
            <person name="Andreopoulos W."/>
            <person name="Angelini C."/>
            <person name="Antonin V."/>
            <person name="Barry K.W."/>
            <person name="Bougher N.L."/>
            <person name="Buchanan P."/>
            <person name="Buyck B."/>
            <person name="Bense V."/>
            <person name="Catcheside P."/>
            <person name="Chovatia M."/>
            <person name="Cooper J."/>
            <person name="Damon W."/>
            <person name="Desjardin D."/>
            <person name="Finy P."/>
            <person name="Geml J."/>
            <person name="Haridas S."/>
            <person name="Hughes K."/>
            <person name="Justo A."/>
            <person name="Karasinski D."/>
            <person name="Kautmanova I."/>
            <person name="Kiss B."/>
            <person name="Kocsube S."/>
            <person name="Kotiranta H."/>
            <person name="LaButti K.M."/>
            <person name="Lechner B.E."/>
            <person name="Liimatainen K."/>
            <person name="Lipzen A."/>
            <person name="Lukacs Z."/>
            <person name="Mihaltcheva S."/>
            <person name="Morgado L.N."/>
            <person name="Niskanen T."/>
            <person name="Noordeloos M.E."/>
            <person name="Ohm R.A."/>
            <person name="Ortiz-Santana B."/>
            <person name="Ovrebo C."/>
            <person name="Racz N."/>
            <person name="Riley R."/>
            <person name="Savchenko A."/>
            <person name="Shiryaev A."/>
            <person name="Soop K."/>
            <person name="Spirin V."/>
            <person name="Szebenyi C."/>
            <person name="Tomsovsky M."/>
            <person name="Tulloss R.E."/>
            <person name="Uehling J."/>
            <person name="Grigoriev I.V."/>
            <person name="Vagvolgyi C."/>
            <person name="Papp T."/>
            <person name="Martin F.M."/>
            <person name="Miettinen O."/>
            <person name="Hibbett D.S."/>
            <person name="Nagy L.G."/>
        </authorList>
    </citation>
    <scope>NUCLEOTIDE SEQUENCE [LARGE SCALE GENOMIC DNA]</scope>
    <source>
        <strain evidence="2 3">CBS 121175</strain>
    </source>
</reference>
<keyword evidence="3" id="KW-1185">Reference proteome</keyword>
<dbReference type="AlphaFoldDB" id="A0A5C3K8Z7"/>